<dbReference type="InterPro" id="IPR003848">
    <property type="entry name" value="DUF218"/>
</dbReference>
<evidence type="ECO:0000259" key="2">
    <source>
        <dbReference type="Pfam" id="PF02698"/>
    </source>
</evidence>
<gene>
    <name evidence="3" type="ORF">CBF53_05240</name>
    <name evidence="4" type="ORF">CBF70_05935</name>
</gene>
<keyword evidence="1" id="KW-0812">Transmembrane</keyword>
<dbReference type="CDD" id="cd06259">
    <property type="entry name" value="YdcF-like"/>
    <property type="match status" value="1"/>
</dbReference>
<dbReference type="GO" id="GO:0043164">
    <property type="term" value="P:Gram-negative-bacterium-type cell wall biogenesis"/>
    <property type="evidence" value="ECO:0007669"/>
    <property type="project" value="TreeGrafter"/>
</dbReference>
<dbReference type="Pfam" id="PF02698">
    <property type="entry name" value="DUF218"/>
    <property type="match status" value="1"/>
</dbReference>
<evidence type="ECO:0000256" key="1">
    <source>
        <dbReference type="SAM" id="Phobius"/>
    </source>
</evidence>
<dbReference type="RefSeq" id="WP_094496604.1">
    <property type="nucleotide sequence ID" value="NZ_CAJUTI010000001.1"/>
</dbReference>
<dbReference type="GO" id="GO:0005886">
    <property type="term" value="C:plasma membrane"/>
    <property type="evidence" value="ECO:0007669"/>
    <property type="project" value="TreeGrafter"/>
</dbReference>
<dbReference type="AlphaFoldDB" id="A0A256LD90"/>
<keyword evidence="6" id="KW-1185">Reference proteome</keyword>
<dbReference type="PANTHER" id="PTHR30336:SF18">
    <property type="entry name" value="MEMBRANE PROTEIN"/>
    <property type="match status" value="1"/>
</dbReference>
<dbReference type="Gene3D" id="3.40.50.620">
    <property type="entry name" value="HUPs"/>
    <property type="match status" value="1"/>
</dbReference>
<dbReference type="EMBL" id="NGNX01000022">
    <property type="protein sequence ID" value="OYR91404.1"/>
    <property type="molecule type" value="Genomic_DNA"/>
</dbReference>
<feature type="transmembrane region" description="Helical" evidence="1">
    <location>
        <begin position="115"/>
        <end position="134"/>
    </location>
</feature>
<dbReference type="Proteomes" id="UP000216316">
    <property type="component" value="Unassembled WGS sequence"/>
</dbReference>
<sequence length="373" mass="42496">MQSQLMQSLHRLLNFATSNKVTITTFMMLVFLGLFLLSWLIEPRRLINGLIFTAFGLSFLIWTAILIISQHNAFLTSSFSFIALAILFGVFFLVTFSWIFFLWNAYFVWKYESHSLPNLLTLIIGLFLVGLWTLNKVGVFQKLPGWLHSLVAGATLIAFYLLFVMYNFLLNLVLYQIVPRHYKQDYLIVLGAGLIEGKKVSRLLGARIDRAIAFSNKQYDKGHKRPKLIMSGGQGKDENLSEAAAMKDYAVKHGYDPNLILLEDKSTNTYQNMIYSKKVATKDWGNTKFKAKFFTNNYHLFRAGLYAKMAHLNANGIGATTRFYFLPNATIREFAGVFIIHKKRHFVIIGLIAILFIIQALLAVLGLGKYIIA</sequence>
<evidence type="ECO:0000313" key="5">
    <source>
        <dbReference type="Proteomes" id="UP000215828"/>
    </source>
</evidence>
<accession>A0A256LD90</accession>
<reference evidence="5 6" key="3">
    <citation type="submission" date="2017-09" db="EMBL/GenBank/DDBJ databases">
        <title>Tripartite evolution among Lactobacillus johnsonii, Lactobacillus taiwanensis, Lactobacillus reuteri and their rodent host.</title>
        <authorList>
            <person name="Wang T."/>
            <person name="Knowles S."/>
            <person name="Cheng C."/>
        </authorList>
    </citation>
    <scope>NUCLEOTIDE SEQUENCE [LARGE SCALE GENOMIC DNA]</scope>
    <source>
        <strain evidence="4 5">609q</strain>
        <strain evidence="3 6">609u</strain>
    </source>
</reference>
<comment type="caution">
    <text evidence="4">The sequence shown here is derived from an EMBL/GenBank/DDBJ whole genome shotgun (WGS) entry which is preliminary data.</text>
</comment>
<dbReference type="GO" id="GO:0000270">
    <property type="term" value="P:peptidoglycan metabolic process"/>
    <property type="evidence" value="ECO:0007669"/>
    <property type="project" value="TreeGrafter"/>
</dbReference>
<keyword evidence="1" id="KW-0472">Membrane</keyword>
<feature type="transmembrane region" description="Helical" evidence="1">
    <location>
        <begin position="21"/>
        <end position="41"/>
    </location>
</feature>
<dbReference type="InterPro" id="IPR014729">
    <property type="entry name" value="Rossmann-like_a/b/a_fold"/>
</dbReference>
<dbReference type="Proteomes" id="UP000215828">
    <property type="component" value="Unassembled WGS sequence"/>
</dbReference>
<reference evidence="4 5" key="1">
    <citation type="submission" date="2017-04" db="EMBL/GenBank/DDBJ databases">
        <authorList>
            <person name="Afonso C.L."/>
            <person name="Miller P.J."/>
            <person name="Scott M.A."/>
            <person name="Spackman E."/>
            <person name="Goraichik I."/>
            <person name="Dimitrov K.M."/>
            <person name="Suarez D.L."/>
            <person name="Swayne D.E."/>
        </authorList>
    </citation>
    <scope>NUCLEOTIDE SEQUENCE [LARGE SCALE GENOMIC DNA]</scope>
    <source>
        <strain evidence="4 5">609q</strain>
    </source>
</reference>
<evidence type="ECO:0000313" key="6">
    <source>
        <dbReference type="Proteomes" id="UP000216316"/>
    </source>
</evidence>
<reference evidence="3" key="2">
    <citation type="submission" date="2017-05" db="EMBL/GenBank/DDBJ databases">
        <authorList>
            <person name="Lin X.B."/>
            <person name="Stothard P."/>
            <person name="Tasseva G."/>
            <person name="Walter J."/>
        </authorList>
    </citation>
    <scope>NUCLEOTIDE SEQUENCE</scope>
    <source>
        <strain evidence="3">609u</strain>
    </source>
</reference>
<evidence type="ECO:0000313" key="4">
    <source>
        <dbReference type="EMBL" id="OYR91404.1"/>
    </source>
</evidence>
<proteinExistence type="predicted"/>
<dbReference type="EMBL" id="NGNV01000022">
    <property type="protein sequence ID" value="OYR87930.1"/>
    <property type="molecule type" value="Genomic_DNA"/>
</dbReference>
<feature type="transmembrane region" description="Helical" evidence="1">
    <location>
        <begin position="47"/>
        <end position="69"/>
    </location>
</feature>
<dbReference type="PANTHER" id="PTHR30336">
    <property type="entry name" value="INNER MEMBRANE PROTEIN, PROBABLE PERMEASE"/>
    <property type="match status" value="1"/>
</dbReference>
<feature type="transmembrane region" description="Helical" evidence="1">
    <location>
        <begin position="146"/>
        <end position="166"/>
    </location>
</feature>
<keyword evidence="1" id="KW-1133">Transmembrane helix</keyword>
<dbReference type="InterPro" id="IPR051599">
    <property type="entry name" value="Cell_Envelope_Assoc"/>
</dbReference>
<feature type="transmembrane region" description="Helical" evidence="1">
    <location>
        <begin position="81"/>
        <end position="103"/>
    </location>
</feature>
<feature type="transmembrane region" description="Helical" evidence="1">
    <location>
        <begin position="346"/>
        <end position="372"/>
    </location>
</feature>
<name>A0A256LD90_9LACO</name>
<feature type="domain" description="DUF218" evidence="2">
    <location>
        <begin position="185"/>
        <end position="328"/>
    </location>
</feature>
<organism evidence="4 5">
    <name type="scientific">Lactobacillus taiwanensis</name>
    <dbReference type="NCBI Taxonomy" id="508451"/>
    <lineage>
        <taxon>Bacteria</taxon>
        <taxon>Bacillati</taxon>
        <taxon>Bacillota</taxon>
        <taxon>Bacilli</taxon>
        <taxon>Lactobacillales</taxon>
        <taxon>Lactobacillaceae</taxon>
        <taxon>Lactobacillus</taxon>
    </lineage>
</organism>
<evidence type="ECO:0000313" key="3">
    <source>
        <dbReference type="EMBL" id="OYR87930.1"/>
    </source>
</evidence>
<protein>
    <recommendedName>
        <fullName evidence="2">DUF218 domain-containing protein</fullName>
    </recommendedName>
</protein>